<accession>A0A5B2UUF3</accession>
<name>A0A5B2UUF3_9PSED</name>
<dbReference type="Proteomes" id="UP000325296">
    <property type="component" value="Unassembled WGS sequence"/>
</dbReference>
<dbReference type="OrthoDB" id="5296662at2"/>
<evidence type="ECO:0000313" key="2">
    <source>
        <dbReference type="EMBL" id="SDV05210.1"/>
    </source>
</evidence>
<dbReference type="EMBL" id="LT629800">
    <property type="protein sequence ID" value="SDV05210.1"/>
    <property type="molecule type" value="Genomic_DNA"/>
</dbReference>
<dbReference type="AlphaFoldDB" id="A0A5B2UUF3"/>
<reference evidence="2 3" key="1">
    <citation type="submission" date="2016-10" db="EMBL/GenBank/DDBJ databases">
        <authorList>
            <person name="Varghese N."/>
            <person name="Submissions S."/>
        </authorList>
    </citation>
    <scope>NUCLEOTIDE SEQUENCE [LARGE SCALE GENOMIC DNA]</scope>
    <source>
        <strain evidence="2 3">BS2771</strain>
    </source>
</reference>
<gene>
    <name evidence="1" type="ORF">F1720_13875</name>
    <name evidence="2" type="ORF">SAMN04490181_3704</name>
</gene>
<evidence type="ECO:0000313" key="3">
    <source>
        <dbReference type="Proteomes" id="UP000199620"/>
    </source>
</evidence>
<evidence type="ECO:0000313" key="1">
    <source>
        <dbReference type="EMBL" id="KAA2229515.1"/>
    </source>
</evidence>
<reference evidence="1 4" key="2">
    <citation type="submission" date="2019-09" db="EMBL/GenBank/DDBJ databases">
        <title>Draft genome sequence of Pseudomonas brenneri CCUG 51514(T).</title>
        <authorList>
            <person name="Tunovic T."/>
            <person name="Pineiro-Iglesias B."/>
            <person name="Unosson C."/>
            <person name="Inganas E."/>
            <person name="Ohlen M."/>
            <person name="Cardew S."/>
            <person name="Jensie-Markopoulos S."/>
            <person name="Salva-Serra F."/>
            <person name="Jaen-Luchoro D."/>
            <person name="Svensson-Stadler L."/>
            <person name="Chun J."/>
            <person name="Moore E."/>
        </authorList>
    </citation>
    <scope>NUCLEOTIDE SEQUENCE [LARGE SCALE GENOMIC DNA]</scope>
    <source>
        <strain evidence="1 4">CCUG 51514</strain>
    </source>
</reference>
<organism evidence="1 4">
    <name type="scientific">Pseudomonas brenneri</name>
    <dbReference type="NCBI Taxonomy" id="129817"/>
    <lineage>
        <taxon>Bacteria</taxon>
        <taxon>Pseudomonadati</taxon>
        <taxon>Pseudomonadota</taxon>
        <taxon>Gammaproteobacteria</taxon>
        <taxon>Pseudomonadales</taxon>
        <taxon>Pseudomonadaceae</taxon>
        <taxon>Pseudomonas</taxon>
    </lineage>
</organism>
<dbReference type="EMBL" id="VUOL01000007">
    <property type="protein sequence ID" value="KAA2229515.1"/>
    <property type="molecule type" value="Genomic_DNA"/>
</dbReference>
<dbReference type="Proteomes" id="UP000199620">
    <property type="component" value="Chromosome I"/>
</dbReference>
<keyword evidence="3" id="KW-1185">Reference proteome</keyword>
<sequence length="235" mass="24555">MRRSSTGFGLVEVLLAASLGLIVVLAAVQITLAAQSTAASQHASALLQDEGRFVLGKMIQEIRLAGMFGCLSLPLIAQAPADFSRPVSVVVNGASTSLTLVTSDVGSPGSRPDWTVLSNCVDSAQAYSGLPPKPGAGQIAFPVRKLTYSFESGQLKLSTPASPAKAVLVDNVGAFELSFGVASQPGSSVVTRYDSDPDDDLLIRSVRVVLTLRDPAGRVRDQVYSAVAAVRNRLE</sequence>
<evidence type="ECO:0000313" key="4">
    <source>
        <dbReference type="Proteomes" id="UP000325296"/>
    </source>
</evidence>
<protein>
    <submittedName>
        <fullName evidence="1 2">Pilus assembly protein PilW</fullName>
    </submittedName>
</protein>
<proteinExistence type="predicted"/>
<dbReference type="RefSeq" id="WP_090292083.1">
    <property type="nucleotide sequence ID" value="NZ_BMNU01000002.1"/>
</dbReference>